<sequence length="113" mass="12811">MAVVEVILMLVFKPCKCECLHKRKVYKCINPTVAGSWIAGNLKDPYCVHIWFWGRKFHGWTGIHFNRMILAIAGARESLVCFNSVQSSLLVREDHVLEASSSSISAARLCRME</sequence>
<name>A0ABQ7DY07_BRACR</name>
<dbReference type="EMBL" id="QGKV02000649">
    <property type="protein sequence ID" value="KAF3581849.1"/>
    <property type="molecule type" value="Genomic_DNA"/>
</dbReference>
<organism evidence="2 3">
    <name type="scientific">Brassica cretica</name>
    <name type="common">Mustard</name>
    <dbReference type="NCBI Taxonomy" id="69181"/>
    <lineage>
        <taxon>Eukaryota</taxon>
        <taxon>Viridiplantae</taxon>
        <taxon>Streptophyta</taxon>
        <taxon>Embryophyta</taxon>
        <taxon>Tracheophyta</taxon>
        <taxon>Spermatophyta</taxon>
        <taxon>Magnoliopsida</taxon>
        <taxon>eudicotyledons</taxon>
        <taxon>Gunneridae</taxon>
        <taxon>Pentapetalae</taxon>
        <taxon>rosids</taxon>
        <taxon>malvids</taxon>
        <taxon>Brassicales</taxon>
        <taxon>Brassicaceae</taxon>
        <taxon>Brassiceae</taxon>
        <taxon>Brassica</taxon>
    </lineage>
</organism>
<reference evidence="2 3" key="1">
    <citation type="journal article" date="2020" name="BMC Genomics">
        <title>Intraspecific diversification of the crop wild relative Brassica cretica Lam. using demographic model selection.</title>
        <authorList>
            <person name="Kioukis A."/>
            <person name="Michalopoulou V.A."/>
            <person name="Briers L."/>
            <person name="Pirintsos S."/>
            <person name="Studholme D.J."/>
            <person name="Pavlidis P."/>
            <person name="Sarris P.F."/>
        </authorList>
    </citation>
    <scope>NUCLEOTIDE SEQUENCE [LARGE SCALE GENOMIC DNA]</scope>
    <source>
        <strain evidence="3">cv. PFS-1207/04</strain>
    </source>
</reference>
<evidence type="ECO:0000313" key="3">
    <source>
        <dbReference type="Proteomes" id="UP000266723"/>
    </source>
</evidence>
<protein>
    <submittedName>
        <fullName evidence="2">Uncharacterized protein</fullName>
    </submittedName>
</protein>
<accession>A0ABQ7DY07</accession>
<evidence type="ECO:0000256" key="1">
    <source>
        <dbReference type="SAM" id="SignalP"/>
    </source>
</evidence>
<feature type="signal peptide" evidence="1">
    <location>
        <begin position="1"/>
        <end position="17"/>
    </location>
</feature>
<comment type="caution">
    <text evidence="2">The sequence shown here is derived from an EMBL/GenBank/DDBJ whole genome shotgun (WGS) entry which is preliminary data.</text>
</comment>
<evidence type="ECO:0000313" key="2">
    <source>
        <dbReference type="EMBL" id="KAF3581849.1"/>
    </source>
</evidence>
<feature type="chain" id="PRO_5046182158" evidence="1">
    <location>
        <begin position="18"/>
        <end position="113"/>
    </location>
</feature>
<gene>
    <name evidence="2" type="ORF">DY000_02034000</name>
</gene>
<keyword evidence="1" id="KW-0732">Signal</keyword>
<proteinExistence type="predicted"/>
<dbReference type="Proteomes" id="UP000266723">
    <property type="component" value="Unassembled WGS sequence"/>
</dbReference>
<keyword evidence="3" id="KW-1185">Reference proteome</keyword>